<keyword evidence="4" id="KW-0509">mRNA transport</keyword>
<accession>C1FDG0</accession>
<evidence type="ECO:0000313" key="11">
    <source>
        <dbReference type="Proteomes" id="UP000002009"/>
    </source>
</evidence>
<keyword evidence="7" id="KW-0906">Nuclear pore complex</keyword>
<reference evidence="10 11" key="1">
    <citation type="journal article" date="2009" name="Science">
        <title>Green evolution and dynamic adaptations revealed by genomes of the marine picoeukaryotes Micromonas.</title>
        <authorList>
            <person name="Worden A.Z."/>
            <person name="Lee J.H."/>
            <person name="Mock T."/>
            <person name="Rouze P."/>
            <person name="Simmons M.P."/>
            <person name="Aerts A.L."/>
            <person name="Allen A.E."/>
            <person name="Cuvelier M.L."/>
            <person name="Derelle E."/>
            <person name="Everett M.V."/>
            <person name="Foulon E."/>
            <person name="Grimwood J."/>
            <person name="Gundlach H."/>
            <person name="Henrissat B."/>
            <person name="Napoli C."/>
            <person name="McDonald S.M."/>
            <person name="Parker M.S."/>
            <person name="Rombauts S."/>
            <person name="Salamov A."/>
            <person name="Von Dassow P."/>
            <person name="Badger J.H."/>
            <person name="Coutinho P.M."/>
            <person name="Demir E."/>
            <person name="Dubchak I."/>
            <person name="Gentemann C."/>
            <person name="Eikrem W."/>
            <person name="Gready J.E."/>
            <person name="John U."/>
            <person name="Lanier W."/>
            <person name="Lindquist E.A."/>
            <person name="Lucas S."/>
            <person name="Mayer K.F."/>
            <person name="Moreau H."/>
            <person name="Not F."/>
            <person name="Otillar R."/>
            <person name="Panaud O."/>
            <person name="Pangilinan J."/>
            <person name="Paulsen I."/>
            <person name="Piegu B."/>
            <person name="Poliakov A."/>
            <person name="Robbens S."/>
            <person name="Schmutz J."/>
            <person name="Toulza E."/>
            <person name="Wyss T."/>
            <person name="Zelensky A."/>
            <person name="Zhou K."/>
            <person name="Armbrust E.V."/>
            <person name="Bhattacharya D."/>
            <person name="Goodenough U.W."/>
            <person name="Van de Peer Y."/>
            <person name="Grigoriev I.V."/>
        </authorList>
    </citation>
    <scope>NUCLEOTIDE SEQUENCE [LARGE SCALE GENOMIC DNA]</scope>
    <source>
        <strain evidence="11">RCC299 / NOUM17</strain>
    </source>
</reference>
<dbReference type="Pfam" id="PF05064">
    <property type="entry name" value="Nsp1_C"/>
    <property type="match status" value="1"/>
</dbReference>
<dbReference type="RefSeq" id="XP_002507125.1">
    <property type="nucleotide sequence ID" value="XM_002507079.1"/>
</dbReference>
<dbReference type="OMA" id="EWDNCIL"/>
<comment type="subcellular location">
    <subcellularLocation>
        <location evidence="1">Nucleus</location>
        <location evidence="1">Nuclear pore complex</location>
    </subcellularLocation>
</comment>
<dbReference type="AlphaFoldDB" id="C1FDG0"/>
<dbReference type="GO" id="GO:0006606">
    <property type="term" value="P:protein import into nucleus"/>
    <property type="evidence" value="ECO:0007669"/>
    <property type="project" value="TreeGrafter"/>
</dbReference>
<evidence type="ECO:0000313" key="10">
    <source>
        <dbReference type="EMBL" id="ACO68383.1"/>
    </source>
</evidence>
<dbReference type="Gene3D" id="1.20.5.170">
    <property type="match status" value="1"/>
</dbReference>
<evidence type="ECO:0000259" key="9">
    <source>
        <dbReference type="Pfam" id="PF05064"/>
    </source>
</evidence>
<organism evidence="10 11">
    <name type="scientific">Micromonas commoda (strain RCC299 / NOUM17 / CCMP2709)</name>
    <name type="common">Picoplanktonic green alga</name>
    <dbReference type="NCBI Taxonomy" id="296587"/>
    <lineage>
        <taxon>Eukaryota</taxon>
        <taxon>Viridiplantae</taxon>
        <taxon>Chlorophyta</taxon>
        <taxon>Mamiellophyceae</taxon>
        <taxon>Mamiellales</taxon>
        <taxon>Mamiellaceae</taxon>
        <taxon>Micromonas</taxon>
    </lineage>
</organism>
<dbReference type="GO" id="GO:0006405">
    <property type="term" value="P:RNA export from nucleus"/>
    <property type="evidence" value="ECO:0007669"/>
    <property type="project" value="TreeGrafter"/>
</dbReference>
<dbReference type="GO" id="GO:0051028">
    <property type="term" value="P:mRNA transport"/>
    <property type="evidence" value="ECO:0007669"/>
    <property type="project" value="UniProtKB-KW"/>
</dbReference>
<dbReference type="Proteomes" id="UP000002009">
    <property type="component" value="Chromosome 1"/>
</dbReference>
<keyword evidence="5" id="KW-0653">Protein transport</keyword>
<name>C1FDG0_MICCC</name>
<evidence type="ECO:0000256" key="2">
    <source>
        <dbReference type="ARBA" id="ARBA00005911"/>
    </source>
</evidence>
<evidence type="ECO:0000256" key="1">
    <source>
        <dbReference type="ARBA" id="ARBA00004567"/>
    </source>
</evidence>
<evidence type="ECO:0000256" key="8">
    <source>
        <dbReference type="ARBA" id="ARBA00023242"/>
    </source>
</evidence>
<feature type="domain" description="Nucleoporin NSP1-like C-terminal" evidence="9">
    <location>
        <begin position="13"/>
        <end position="111"/>
    </location>
</feature>
<dbReference type="GO" id="GO:0044613">
    <property type="term" value="C:nuclear pore central transport channel"/>
    <property type="evidence" value="ECO:0007669"/>
    <property type="project" value="TreeGrafter"/>
</dbReference>
<evidence type="ECO:0000256" key="4">
    <source>
        <dbReference type="ARBA" id="ARBA00022816"/>
    </source>
</evidence>
<evidence type="ECO:0000256" key="3">
    <source>
        <dbReference type="ARBA" id="ARBA00022448"/>
    </source>
</evidence>
<comment type="similarity">
    <text evidence="2">Belongs to the nucleoporin NSP1/NUP62 family.</text>
</comment>
<dbReference type="PANTHER" id="PTHR12084">
    <property type="entry name" value="NUCLEAR PORE GLYCOPROTEIN P62-RELATED"/>
    <property type="match status" value="1"/>
</dbReference>
<dbReference type="GeneID" id="8250061"/>
<evidence type="ECO:0000256" key="5">
    <source>
        <dbReference type="ARBA" id="ARBA00022927"/>
    </source>
</evidence>
<dbReference type="InterPro" id="IPR007758">
    <property type="entry name" value="Nucleoporin_NSP1_C"/>
</dbReference>
<dbReference type="EMBL" id="CP001574">
    <property type="protein sequence ID" value="ACO68383.1"/>
    <property type="molecule type" value="Genomic_DNA"/>
</dbReference>
<protein>
    <submittedName>
        <fullName evidence="10">Structural constituent of nuclear pore, nucleoporin 62</fullName>
    </submittedName>
</protein>
<keyword evidence="3" id="KW-0813">Transport</keyword>
<proteinExistence type="inferred from homology"/>
<keyword evidence="6" id="KW-0811">Translocation</keyword>
<evidence type="ECO:0000256" key="6">
    <source>
        <dbReference type="ARBA" id="ARBA00023010"/>
    </source>
</evidence>
<dbReference type="PANTHER" id="PTHR12084:SF0">
    <property type="entry name" value="NUCLEAR PORE GLYCOPROTEIN P62"/>
    <property type="match status" value="1"/>
</dbReference>
<sequence length="201" mass="22399">MFSNIEADSKLKVPSEAQGKSVGEIVISWNTELESRTNFFLARTKGLTEWDSCIQKNKHILSALQIDLARVTSSQDRLERQLEILQLHQQEVDEALTIMESVAEQLGRTQHPTSGSSPQQTRTRHETIFNLAESVSASLSALGSALRHVTPSVYMAPAESDNKNCSIIKTQAHSFSDKILKAHLQTVLSVERKALQSQQLF</sequence>
<gene>
    <name evidence="10" type="primary">Nsp1</name>
    <name evidence="10" type="ORF">MICPUN_112724</name>
</gene>
<dbReference type="GO" id="GO:0005543">
    <property type="term" value="F:phospholipid binding"/>
    <property type="evidence" value="ECO:0007669"/>
    <property type="project" value="TreeGrafter"/>
</dbReference>
<dbReference type="InterPro" id="IPR026010">
    <property type="entry name" value="NSP1/NUP62"/>
</dbReference>
<dbReference type="OrthoDB" id="344345at2759"/>
<dbReference type="GO" id="GO:0017056">
    <property type="term" value="F:structural constituent of nuclear pore"/>
    <property type="evidence" value="ECO:0007669"/>
    <property type="project" value="InterPro"/>
</dbReference>
<keyword evidence="11" id="KW-1185">Reference proteome</keyword>
<keyword evidence="8" id="KW-0539">Nucleus</keyword>
<evidence type="ECO:0000256" key="7">
    <source>
        <dbReference type="ARBA" id="ARBA00023132"/>
    </source>
</evidence>